<gene>
    <name evidence="1" type="ORF">PHMEG_00013667</name>
</gene>
<reference evidence="2" key="1">
    <citation type="submission" date="2017-03" db="EMBL/GenBank/DDBJ databases">
        <title>Phytopthora megakarya and P. palmivora, two closely related causual agents of cacao black pod achieved similar genome size and gene model numbers by different mechanisms.</title>
        <authorList>
            <person name="Ali S."/>
            <person name="Shao J."/>
            <person name="Larry D.J."/>
            <person name="Kronmiller B."/>
            <person name="Shen D."/>
            <person name="Strem M.D."/>
            <person name="Melnick R.L."/>
            <person name="Guiltinan M.J."/>
            <person name="Tyler B.M."/>
            <person name="Meinhardt L.W."/>
            <person name="Bailey B.A."/>
        </authorList>
    </citation>
    <scope>NUCLEOTIDE SEQUENCE [LARGE SCALE GENOMIC DNA]</scope>
    <source>
        <strain evidence="2">zdho120</strain>
    </source>
</reference>
<dbReference type="Proteomes" id="UP000198211">
    <property type="component" value="Unassembled WGS sequence"/>
</dbReference>
<name>A0A225W790_9STRA</name>
<accession>A0A225W790</accession>
<organism evidence="1 2">
    <name type="scientific">Phytophthora megakarya</name>
    <dbReference type="NCBI Taxonomy" id="4795"/>
    <lineage>
        <taxon>Eukaryota</taxon>
        <taxon>Sar</taxon>
        <taxon>Stramenopiles</taxon>
        <taxon>Oomycota</taxon>
        <taxon>Peronosporomycetes</taxon>
        <taxon>Peronosporales</taxon>
        <taxon>Peronosporaceae</taxon>
        <taxon>Phytophthora</taxon>
    </lineage>
</organism>
<dbReference type="OrthoDB" id="1645289at2759"/>
<dbReference type="AlphaFoldDB" id="A0A225W790"/>
<proteinExistence type="predicted"/>
<evidence type="ECO:0000313" key="2">
    <source>
        <dbReference type="Proteomes" id="UP000198211"/>
    </source>
</evidence>
<dbReference type="STRING" id="4795.A0A225W790"/>
<dbReference type="PANTHER" id="PTHR11439">
    <property type="entry name" value="GAG-POL-RELATED RETROTRANSPOSON"/>
    <property type="match status" value="1"/>
</dbReference>
<dbReference type="EMBL" id="NBNE01001677">
    <property type="protein sequence ID" value="OWZ13078.1"/>
    <property type="molecule type" value="Genomic_DNA"/>
</dbReference>
<protein>
    <submittedName>
        <fullName evidence="1">Integrase, catalytic core protein</fullName>
    </submittedName>
</protein>
<sequence>METNVKSKSKSNTEKEADSPSFDYRAAIGSLIYLATSTRPHIRFVNNPTKKHYGAVKQILRYLVSTRKQGIMYSASNEAVSSIIVSGYCDADWANDPDSRNTITGYVLTVAGGAITWVARRHTTTTMSTTEAEYMAASEATMEGRGIVNMFDEVVNLVKVETKLTMGVDNNAAIALAKAPTYSSRTRYI</sequence>
<evidence type="ECO:0000313" key="1">
    <source>
        <dbReference type="EMBL" id="OWZ13078.1"/>
    </source>
</evidence>
<comment type="caution">
    <text evidence="1">The sequence shown here is derived from an EMBL/GenBank/DDBJ whole genome shotgun (WGS) entry which is preliminary data.</text>
</comment>
<keyword evidence="2" id="KW-1185">Reference proteome</keyword>
<dbReference type="PANTHER" id="PTHR11439:SF491">
    <property type="entry name" value="INTEGRASE CATALYTIC DOMAIN-CONTAINING PROTEIN"/>
    <property type="match status" value="1"/>
</dbReference>
<dbReference type="CDD" id="cd09272">
    <property type="entry name" value="RNase_HI_RT_Ty1"/>
    <property type="match status" value="1"/>
</dbReference>